<reference evidence="8" key="2">
    <citation type="submission" date="2020-06" db="EMBL/GenBank/DDBJ databases">
        <title>Helianthus annuus Genome sequencing and assembly Release 2.</title>
        <authorList>
            <person name="Gouzy J."/>
            <person name="Langlade N."/>
            <person name="Munos S."/>
        </authorList>
    </citation>
    <scope>NUCLEOTIDE SEQUENCE</scope>
    <source>
        <tissue evidence="8">Leaves</tissue>
    </source>
</reference>
<dbReference type="GO" id="GO:0016020">
    <property type="term" value="C:membrane"/>
    <property type="evidence" value="ECO:0007669"/>
    <property type="project" value="UniProtKB-SubCell"/>
</dbReference>
<keyword evidence="6" id="KW-0325">Glycoprotein</keyword>
<dbReference type="Gene3D" id="2.90.10.10">
    <property type="entry name" value="Bulb-type lectin domain"/>
    <property type="match status" value="1"/>
</dbReference>
<evidence type="ECO:0000256" key="6">
    <source>
        <dbReference type="ARBA" id="ARBA00023180"/>
    </source>
</evidence>
<evidence type="ECO:0000313" key="8">
    <source>
        <dbReference type="EMBL" id="KAF5819942.1"/>
    </source>
</evidence>
<sequence length="302" mass="33576">MVKPDFDLWTGTDPIFRVVNRFCILCLISSQVGSDNDRVGSGFSFCSPQLLSPTPINQSYAQNNHKSIIKQQTSSFFILKKPESFSILMAFQIPIKKIRASCSVLALLILFLSCSDYVFCDQDFVDSAPLGYEISGFSYDHHKVKNLVSKNGIFKLGFLEKENGEFVVVVRYNLGPKAVNLPVWSVGGGVRVSVNSTVKLTMDGRLILFENRTGSIIWTTDTSGLGVETVSLLNNGNLVLMGSQSRVMWQSFDRPTNALLAGQTLSYPRILRPPATRSVTSYYKLVVNPEGIALMWENNVTY</sequence>
<evidence type="ECO:0000313" key="9">
    <source>
        <dbReference type="Proteomes" id="UP000215914"/>
    </source>
</evidence>
<evidence type="ECO:0000256" key="4">
    <source>
        <dbReference type="ARBA" id="ARBA00022989"/>
    </source>
</evidence>
<evidence type="ECO:0000256" key="1">
    <source>
        <dbReference type="ARBA" id="ARBA00004167"/>
    </source>
</evidence>
<keyword evidence="4" id="KW-1133">Transmembrane helix</keyword>
<evidence type="ECO:0000256" key="5">
    <source>
        <dbReference type="ARBA" id="ARBA00023136"/>
    </source>
</evidence>
<dbReference type="Gramene" id="mRNA:HanXRQr2_Chr02g0083321">
    <property type="protein sequence ID" value="CDS:HanXRQr2_Chr02g0083321.1"/>
    <property type="gene ID" value="HanXRQr2_Chr02g0083321"/>
</dbReference>
<dbReference type="SUPFAM" id="SSF51110">
    <property type="entry name" value="alpha-D-mannose-specific plant lectins"/>
    <property type="match status" value="1"/>
</dbReference>
<keyword evidence="9" id="KW-1185">Reference proteome</keyword>
<name>A0A9K3JSV5_HELAN</name>
<keyword evidence="2" id="KW-0812">Transmembrane</keyword>
<protein>
    <submittedName>
        <fullName evidence="8">Bulb-type lectin domain-containing protein</fullName>
    </submittedName>
</protein>
<dbReference type="PROSITE" id="PS50927">
    <property type="entry name" value="BULB_LECTIN"/>
    <property type="match status" value="1"/>
</dbReference>
<dbReference type="PANTHER" id="PTHR47974:SF10">
    <property type="entry name" value="RECEPTOR-LIKE SERINE_THREONINE-PROTEIN KINASE"/>
    <property type="match status" value="1"/>
</dbReference>
<evidence type="ECO:0000256" key="3">
    <source>
        <dbReference type="ARBA" id="ARBA00022729"/>
    </source>
</evidence>
<evidence type="ECO:0000256" key="2">
    <source>
        <dbReference type="ARBA" id="ARBA00022692"/>
    </source>
</evidence>
<dbReference type="AlphaFoldDB" id="A0A9K3JSV5"/>
<accession>A0A9K3JSV5</accession>
<reference evidence="8" key="1">
    <citation type="journal article" date="2017" name="Nature">
        <title>The sunflower genome provides insights into oil metabolism, flowering and Asterid evolution.</title>
        <authorList>
            <person name="Badouin H."/>
            <person name="Gouzy J."/>
            <person name="Grassa C.J."/>
            <person name="Murat F."/>
            <person name="Staton S.E."/>
            <person name="Cottret L."/>
            <person name="Lelandais-Briere C."/>
            <person name="Owens G.L."/>
            <person name="Carrere S."/>
            <person name="Mayjonade B."/>
            <person name="Legrand L."/>
            <person name="Gill N."/>
            <person name="Kane N.C."/>
            <person name="Bowers J.E."/>
            <person name="Hubner S."/>
            <person name="Bellec A."/>
            <person name="Berard A."/>
            <person name="Berges H."/>
            <person name="Blanchet N."/>
            <person name="Boniface M.C."/>
            <person name="Brunel D."/>
            <person name="Catrice O."/>
            <person name="Chaidir N."/>
            <person name="Claudel C."/>
            <person name="Donnadieu C."/>
            <person name="Faraut T."/>
            <person name="Fievet G."/>
            <person name="Helmstetter N."/>
            <person name="King M."/>
            <person name="Knapp S.J."/>
            <person name="Lai Z."/>
            <person name="Le Paslier M.C."/>
            <person name="Lippi Y."/>
            <person name="Lorenzon L."/>
            <person name="Mandel J.R."/>
            <person name="Marage G."/>
            <person name="Marchand G."/>
            <person name="Marquand E."/>
            <person name="Bret-Mestries E."/>
            <person name="Morien E."/>
            <person name="Nambeesan S."/>
            <person name="Nguyen T."/>
            <person name="Pegot-Espagnet P."/>
            <person name="Pouilly N."/>
            <person name="Raftis F."/>
            <person name="Sallet E."/>
            <person name="Schiex T."/>
            <person name="Thomas J."/>
            <person name="Vandecasteele C."/>
            <person name="Vares D."/>
            <person name="Vear F."/>
            <person name="Vautrin S."/>
            <person name="Crespi M."/>
            <person name="Mangin B."/>
            <person name="Burke J.M."/>
            <person name="Salse J."/>
            <person name="Munos S."/>
            <person name="Vincourt P."/>
            <person name="Rieseberg L.H."/>
            <person name="Langlade N.B."/>
        </authorList>
    </citation>
    <scope>NUCLEOTIDE SEQUENCE</scope>
    <source>
        <tissue evidence="8">Leaves</tissue>
    </source>
</reference>
<dbReference type="SMART" id="SM00108">
    <property type="entry name" value="B_lectin"/>
    <property type="match status" value="1"/>
</dbReference>
<gene>
    <name evidence="8" type="ORF">HanXRQr2_Chr02g0083321</name>
</gene>
<comment type="subcellular location">
    <subcellularLocation>
        <location evidence="1">Membrane</location>
        <topology evidence="1">Single-pass membrane protein</topology>
    </subcellularLocation>
</comment>
<dbReference type="Proteomes" id="UP000215914">
    <property type="component" value="Unassembled WGS sequence"/>
</dbReference>
<dbReference type="InterPro" id="IPR036426">
    <property type="entry name" value="Bulb-type_lectin_dom_sf"/>
</dbReference>
<organism evidence="8 9">
    <name type="scientific">Helianthus annuus</name>
    <name type="common">Common sunflower</name>
    <dbReference type="NCBI Taxonomy" id="4232"/>
    <lineage>
        <taxon>Eukaryota</taxon>
        <taxon>Viridiplantae</taxon>
        <taxon>Streptophyta</taxon>
        <taxon>Embryophyta</taxon>
        <taxon>Tracheophyta</taxon>
        <taxon>Spermatophyta</taxon>
        <taxon>Magnoliopsida</taxon>
        <taxon>eudicotyledons</taxon>
        <taxon>Gunneridae</taxon>
        <taxon>Pentapetalae</taxon>
        <taxon>asterids</taxon>
        <taxon>campanulids</taxon>
        <taxon>Asterales</taxon>
        <taxon>Asteraceae</taxon>
        <taxon>Asteroideae</taxon>
        <taxon>Heliantheae alliance</taxon>
        <taxon>Heliantheae</taxon>
        <taxon>Helianthus</taxon>
    </lineage>
</organism>
<comment type="caution">
    <text evidence="8">The sequence shown here is derived from an EMBL/GenBank/DDBJ whole genome shotgun (WGS) entry which is preliminary data.</text>
</comment>
<dbReference type="EMBL" id="MNCJ02000317">
    <property type="protein sequence ID" value="KAF5819942.1"/>
    <property type="molecule type" value="Genomic_DNA"/>
</dbReference>
<evidence type="ECO:0000259" key="7">
    <source>
        <dbReference type="PROSITE" id="PS50927"/>
    </source>
</evidence>
<dbReference type="InterPro" id="IPR001480">
    <property type="entry name" value="Bulb-type_lectin_dom"/>
</dbReference>
<dbReference type="Pfam" id="PF01453">
    <property type="entry name" value="B_lectin"/>
    <property type="match status" value="1"/>
</dbReference>
<proteinExistence type="predicted"/>
<feature type="domain" description="Bulb-type lectin" evidence="7">
    <location>
        <begin position="132"/>
        <end position="253"/>
    </location>
</feature>
<keyword evidence="5" id="KW-0472">Membrane</keyword>
<keyword evidence="3" id="KW-0732">Signal</keyword>
<dbReference type="PANTHER" id="PTHR47974">
    <property type="entry name" value="OS07G0415500 PROTEIN"/>
    <property type="match status" value="1"/>
</dbReference>